<dbReference type="InterPro" id="IPR008928">
    <property type="entry name" value="6-hairpin_glycosidase_sf"/>
</dbReference>
<evidence type="ECO:0000313" key="2">
    <source>
        <dbReference type="EMBL" id="SNT35601.1"/>
    </source>
</evidence>
<dbReference type="EMBL" id="FZOU01000008">
    <property type="protein sequence ID" value="SNT35601.1"/>
    <property type="molecule type" value="Genomic_DNA"/>
</dbReference>
<dbReference type="PANTHER" id="PTHR33886">
    <property type="entry name" value="UNSATURATED RHAMNOGALACTURONAN HYDROLASE (EUROFUNG)"/>
    <property type="match status" value="1"/>
</dbReference>
<dbReference type="SUPFAM" id="SSF48208">
    <property type="entry name" value="Six-hairpin glycosidases"/>
    <property type="match status" value="1"/>
</dbReference>
<dbReference type="InterPro" id="IPR052043">
    <property type="entry name" value="PolySaccharide_Degr_Enz"/>
</dbReference>
<dbReference type="InterPro" id="IPR010905">
    <property type="entry name" value="Glyco_hydro_88"/>
</dbReference>
<accession>A0A239LYQ2</accession>
<dbReference type="Proteomes" id="UP000198356">
    <property type="component" value="Unassembled WGS sequence"/>
</dbReference>
<dbReference type="AlphaFoldDB" id="A0A239LYQ2"/>
<organism evidence="2 3">
    <name type="scientific">Granulicella rosea</name>
    <dbReference type="NCBI Taxonomy" id="474952"/>
    <lineage>
        <taxon>Bacteria</taxon>
        <taxon>Pseudomonadati</taxon>
        <taxon>Acidobacteriota</taxon>
        <taxon>Terriglobia</taxon>
        <taxon>Terriglobales</taxon>
        <taxon>Acidobacteriaceae</taxon>
        <taxon>Granulicella</taxon>
    </lineage>
</organism>
<keyword evidence="3" id="KW-1185">Reference proteome</keyword>
<dbReference type="Gene3D" id="1.50.10.10">
    <property type="match status" value="1"/>
</dbReference>
<evidence type="ECO:0000313" key="3">
    <source>
        <dbReference type="Proteomes" id="UP000198356"/>
    </source>
</evidence>
<evidence type="ECO:0000256" key="1">
    <source>
        <dbReference type="ARBA" id="ARBA00022801"/>
    </source>
</evidence>
<dbReference type="GO" id="GO:0005975">
    <property type="term" value="P:carbohydrate metabolic process"/>
    <property type="evidence" value="ECO:0007669"/>
    <property type="project" value="InterPro"/>
</dbReference>
<protein>
    <submittedName>
        <fullName evidence="2">Rhamnogalacturonyl hydrolase YesR</fullName>
    </submittedName>
</protein>
<dbReference type="GO" id="GO:0016787">
    <property type="term" value="F:hydrolase activity"/>
    <property type="evidence" value="ECO:0007669"/>
    <property type="project" value="UniProtKB-KW"/>
</dbReference>
<name>A0A239LYQ2_9BACT</name>
<keyword evidence="1 2" id="KW-0378">Hydrolase</keyword>
<dbReference type="Pfam" id="PF07470">
    <property type="entry name" value="Glyco_hydro_88"/>
    <property type="match status" value="1"/>
</dbReference>
<dbReference type="PANTHER" id="PTHR33886:SF8">
    <property type="entry name" value="UNSATURATED RHAMNOGALACTURONAN HYDROLASE (EUROFUNG)"/>
    <property type="match status" value="1"/>
</dbReference>
<reference evidence="2 3" key="1">
    <citation type="submission" date="2017-06" db="EMBL/GenBank/DDBJ databases">
        <authorList>
            <person name="Kim H.J."/>
            <person name="Triplett B.A."/>
        </authorList>
    </citation>
    <scope>NUCLEOTIDE SEQUENCE [LARGE SCALE GENOMIC DNA]</scope>
    <source>
        <strain evidence="2 3">DSM 18704</strain>
    </source>
</reference>
<gene>
    <name evidence="2" type="ORF">SAMN05421770_10886</name>
</gene>
<proteinExistence type="predicted"/>
<dbReference type="InterPro" id="IPR012341">
    <property type="entry name" value="6hp_glycosidase-like_sf"/>
</dbReference>
<sequence>MGTIITMAYIGAPPAGCFIRRRRLQIAVCTMALALGSLPQAQGQLTENEKKAAVGDAPANPGPLATDLSTAATPAAVKAAMRKVADWQTARIVDTPSQDWTFATLYVGMLSASETLQDRKYHDTVLKVAEHYRWTLGPRKLHADDQAIGQAYLWLDREKPQPIRIAPLRKQFDEAMLAPDDPARPVWWWCDALFMAPPVWAGLTQATHDPKYLAYMDHEWRITNDLLWDPQARLFSRDQAYLTKHEKNGSKLFWSRGNGWVMGGLVGVLDVLPADDARRPFYVDKLQQMAGSVAKIQGADGLWRAGLLDAPDYALPETSGSAFFVYALAWGINHHLLDAATYRPVVEKGWAGLVKNVYADGRLGSVQPVGEAPGAYSAGASSVFGTGAFLLAGTEVSRMSSPASHPARRAAK</sequence>